<proteinExistence type="predicted"/>
<name>A0ABU0XHJ9_9MICO</name>
<gene>
    <name evidence="1" type="ORF">RBR11_04585</name>
</gene>
<dbReference type="Proteomes" id="UP001230289">
    <property type="component" value="Unassembled WGS sequence"/>
</dbReference>
<comment type="caution">
    <text evidence="1">The sequence shown here is derived from an EMBL/GenBank/DDBJ whole genome shotgun (WGS) entry which is preliminary data.</text>
</comment>
<reference evidence="1 2" key="1">
    <citation type="submission" date="2023-08" db="EMBL/GenBank/DDBJ databases">
        <title>Microbacterium sp. nov., isolated from a waste landfill.</title>
        <authorList>
            <person name="Wen W."/>
        </authorList>
    </citation>
    <scope>NUCLEOTIDE SEQUENCE [LARGE SCALE GENOMIC DNA]</scope>
    <source>
        <strain evidence="1 2">ASV81</strain>
    </source>
</reference>
<keyword evidence="2" id="KW-1185">Reference proteome</keyword>
<dbReference type="RefSeq" id="WP_308488120.1">
    <property type="nucleotide sequence ID" value="NZ_JAVFCB010000002.1"/>
</dbReference>
<accession>A0ABU0XHJ9</accession>
<protein>
    <submittedName>
        <fullName evidence="1">Uncharacterized protein</fullName>
    </submittedName>
</protein>
<sequence>MTMSLRDFLEDHPVNRATVDAHKKHLLGSVEQFRGVDSITGSPAEPVG</sequence>
<organism evidence="1 2">
    <name type="scientific">Microbacterium capsulatum</name>
    <dbReference type="NCBI Taxonomy" id="3041921"/>
    <lineage>
        <taxon>Bacteria</taxon>
        <taxon>Bacillati</taxon>
        <taxon>Actinomycetota</taxon>
        <taxon>Actinomycetes</taxon>
        <taxon>Micrococcales</taxon>
        <taxon>Microbacteriaceae</taxon>
        <taxon>Microbacterium</taxon>
    </lineage>
</organism>
<evidence type="ECO:0000313" key="1">
    <source>
        <dbReference type="EMBL" id="MDQ4213185.1"/>
    </source>
</evidence>
<evidence type="ECO:0000313" key="2">
    <source>
        <dbReference type="Proteomes" id="UP001230289"/>
    </source>
</evidence>
<dbReference type="EMBL" id="JAVFCB010000002">
    <property type="protein sequence ID" value="MDQ4213185.1"/>
    <property type="molecule type" value="Genomic_DNA"/>
</dbReference>